<feature type="compositionally biased region" description="Basic and acidic residues" evidence="4">
    <location>
        <begin position="44"/>
        <end position="61"/>
    </location>
</feature>
<feature type="domain" description="V-SNARE coiled-coil homology" evidence="6">
    <location>
        <begin position="77"/>
        <end position="141"/>
    </location>
</feature>
<accession>A0A8S9G3T3</accession>
<dbReference type="PROSITE" id="PS50892">
    <property type="entry name" value="V_SNARE"/>
    <property type="match status" value="1"/>
</dbReference>
<evidence type="ECO:0000256" key="2">
    <source>
        <dbReference type="ARBA" id="ARBA00022490"/>
    </source>
</evidence>
<feature type="region of interest" description="Disordered" evidence="4">
    <location>
        <begin position="34"/>
        <end position="73"/>
    </location>
</feature>
<proteinExistence type="predicted"/>
<name>A0A8S9G3T3_BRACR</name>
<dbReference type="Pfam" id="PF00957">
    <property type="entry name" value="Synaptobrevin"/>
    <property type="match status" value="1"/>
</dbReference>
<protein>
    <recommendedName>
        <fullName evidence="6">V-SNARE coiled-coil homology domain-containing protein</fullName>
    </recommendedName>
</protein>
<dbReference type="GO" id="GO:0005096">
    <property type="term" value="F:GTPase activator activity"/>
    <property type="evidence" value="ECO:0007669"/>
    <property type="project" value="TreeGrafter"/>
</dbReference>
<dbReference type="InterPro" id="IPR042855">
    <property type="entry name" value="V_SNARE_CC"/>
</dbReference>
<evidence type="ECO:0000256" key="4">
    <source>
        <dbReference type="SAM" id="MobiDB-lite"/>
    </source>
</evidence>
<evidence type="ECO:0000256" key="3">
    <source>
        <dbReference type="PROSITE-ProRule" id="PRU00290"/>
    </source>
</evidence>
<keyword evidence="5" id="KW-0732">Signal</keyword>
<keyword evidence="3" id="KW-0175">Coiled coil</keyword>
<dbReference type="GO" id="GO:0045159">
    <property type="term" value="F:myosin II binding"/>
    <property type="evidence" value="ECO:0007669"/>
    <property type="project" value="TreeGrafter"/>
</dbReference>
<keyword evidence="2" id="KW-0963">Cytoplasm</keyword>
<comment type="caution">
    <text evidence="7">The sequence shown here is derived from an EMBL/GenBank/DDBJ whole genome shotgun (WGS) entry which is preliminary data.</text>
</comment>
<dbReference type="PANTHER" id="PTHR10241">
    <property type="entry name" value="LETHAL 2 GIANT LARVAE PROTEIN"/>
    <property type="match status" value="1"/>
</dbReference>
<evidence type="ECO:0000259" key="6">
    <source>
        <dbReference type="PROSITE" id="PS50892"/>
    </source>
</evidence>
<comment type="subcellular location">
    <subcellularLocation>
        <location evidence="1">Cytoplasm</location>
    </subcellularLocation>
</comment>
<dbReference type="EMBL" id="QGKW02002228">
    <property type="protein sequence ID" value="KAF2539196.1"/>
    <property type="molecule type" value="Genomic_DNA"/>
</dbReference>
<dbReference type="AlphaFoldDB" id="A0A8S9G3T3"/>
<feature type="chain" id="PRO_5035742193" description="V-SNARE coiled-coil homology domain-containing protein" evidence="5">
    <location>
        <begin position="23"/>
        <end position="142"/>
    </location>
</feature>
<evidence type="ECO:0000313" key="7">
    <source>
        <dbReference type="EMBL" id="KAF2539196.1"/>
    </source>
</evidence>
<dbReference type="GO" id="GO:0005737">
    <property type="term" value="C:cytoplasm"/>
    <property type="evidence" value="ECO:0007669"/>
    <property type="project" value="UniProtKB-SubCell"/>
</dbReference>
<dbReference type="PANTHER" id="PTHR10241:SF38">
    <property type="entry name" value="TRANSDUCIN FAMILY PROTEIN _ WD-40 REPEAT FAMILY PROTEIN"/>
    <property type="match status" value="1"/>
</dbReference>
<reference evidence="7" key="1">
    <citation type="submission" date="2019-12" db="EMBL/GenBank/DDBJ databases">
        <title>Genome sequencing and annotation of Brassica cretica.</title>
        <authorList>
            <person name="Studholme D.J."/>
            <person name="Sarris P.F."/>
        </authorList>
    </citation>
    <scope>NUCLEOTIDE SEQUENCE</scope>
    <source>
        <strain evidence="7">PFS-001/15</strain>
        <tissue evidence="7">Leaf</tissue>
    </source>
</reference>
<dbReference type="SUPFAM" id="SSF58038">
    <property type="entry name" value="SNARE fusion complex"/>
    <property type="match status" value="1"/>
</dbReference>
<dbReference type="GO" id="GO:0005886">
    <property type="term" value="C:plasma membrane"/>
    <property type="evidence" value="ECO:0007669"/>
    <property type="project" value="TreeGrafter"/>
</dbReference>
<dbReference type="CDD" id="cd15873">
    <property type="entry name" value="R-SNARE_STXBP5_6"/>
    <property type="match status" value="1"/>
</dbReference>
<feature type="signal peptide" evidence="5">
    <location>
        <begin position="1"/>
        <end position="22"/>
    </location>
</feature>
<dbReference type="GO" id="GO:0006887">
    <property type="term" value="P:exocytosis"/>
    <property type="evidence" value="ECO:0007669"/>
    <property type="project" value="TreeGrafter"/>
</dbReference>
<evidence type="ECO:0000256" key="1">
    <source>
        <dbReference type="ARBA" id="ARBA00004496"/>
    </source>
</evidence>
<organism evidence="7 8">
    <name type="scientific">Brassica cretica</name>
    <name type="common">Mustard</name>
    <dbReference type="NCBI Taxonomy" id="69181"/>
    <lineage>
        <taxon>Eukaryota</taxon>
        <taxon>Viridiplantae</taxon>
        <taxon>Streptophyta</taxon>
        <taxon>Embryophyta</taxon>
        <taxon>Tracheophyta</taxon>
        <taxon>Spermatophyta</taxon>
        <taxon>Magnoliopsida</taxon>
        <taxon>eudicotyledons</taxon>
        <taxon>Gunneridae</taxon>
        <taxon>Pentapetalae</taxon>
        <taxon>rosids</taxon>
        <taxon>malvids</taxon>
        <taxon>Brassicales</taxon>
        <taxon>Brassicaceae</taxon>
        <taxon>Brassiceae</taxon>
        <taxon>Brassica</taxon>
    </lineage>
</organism>
<dbReference type="FunFam" id="1.20.5.110:FF:000049">
    <property type="entry name" value="Transducin family protein / WD-40 repeat family protein"/>
    <property type="match status" value="1"/>
</dbReference>
<dbReference type="GO" id="GO:0006893">
    <property type="term" value="P:Golgi to plasma membrane transport"/>
    <property type="evidence" value="ECO:0007669"/>
    <property type="project" value="TreeGrafter"/>
</dbReference>
<evidence type="ECO:0000313" key="8">
    <source>
        <dbReference type="Proteomes" id="UP000712281"/>
    </source>
</evidence>
<sequence>MLPSDKAPVTILFLLIIIFKRAFPILSSDDIEIDEPTNILPSTGKDKKEKKDKRTDKERLFDGASSDAQPKTRTVDEIKAKYRKAGETSAIASQAKDKLLERGEKLERISQRTAELQDGAENFASMAHELAKQMEKRKWWNI</sequence>
<dbReference type="Proteomes" id="UP000712281">
    <property type="component" value="Unassembled WGS sequence"/>
</dbReference>
<dbReference type="Gene3D" id="1.20.5.110">
    <property type="match status" value="1"/>
</dbReference>
<dbReference type="GO" id="GO:0019905">
    <property type="term" value="F:syntaxin binding"/>
    <property type="evidence" value="ECO:0007669"/>
    <property type="project" value="TreeGrafter"/>
</dbReference>
<gene>
    <name evidence="7" type="ORF">F2Q68_00023287</name>
</gene>
<evidence type="ECO:0000256" key="5">
    <source>
        <dbReference type="SAM" id="SignalP"/>
    </source>
</evidence>